<feature type="signal peptide" evidence="1">
    <location>
        <begin position="1"/>
        <end position="25"/>
    </location>
</feature>
<dbReference type="RefSeq" id="XP_007404408.1">
    <property type="nucleotide sequence ID" value="XM_007404346.1"/>
</dbReference>
<dbReference type="InParanoid" id="F4R5F0"/>
<evidence type="ECO:0000313" key="3">
    <source>
        <dbReference type="Proteomes" id="UP000001072"/>
    </source>
</evidence>
<dbReference type="AlphaFoldDB" id="F4R5F0"/>
<accession>F4R5F0</accession>
<organism evidence="3">
    <name type="scientific">Melampsora larici-populina (strain 98AG31 / pathotype 3-4-7)</name>
    <name type="common">Poplar leaf rust fungus</name>
    <dbReference type="NCBI Taxonomy" id="747676"/>
    <lineage>
        <taxon>Eukaryota</taxon>
        <taxon>Fungi</taxon>
        <taxon>Dikarya</taxon>
        <taxon>Basidiomycota</taxon>
        <taxon>Pucciniomycotina</taxon>
        <taxon>Pucciniomycetes</taxon>
        <taxon>Pucciniales</taxon>
        <taxon>Melampsoraceae</taxon>
        <taxon>Melampsora</taxon>
    </lineage>
</organism>
<dbReference type="EMBL" id="GL883091">
    <property type="protein sequence ID" value="EGG12033.1"/>
    <property type="molecule type" value="Genomic_DNA"/>
</dbReference>
<name>F4R5F0_MELLP</name>
<dbReference type="HOGENOM" id="CLU_150810_0_0_1"/>
<feature type="chain" id="PRO_5003314816" evidence="1">
    <location>
        <begin position="26"/>
        <end position="143"/>
    </location>
</feature>
<protein>
    <submittedName>
        <fullName evidence="2">Secreted protein</fullName>
    </submittedName>
</protein>
<gene>
    <name evidence="2" type="ORF">MELLADRAFT_123760</name>
</gene>
<proteinExistence type="predicted"/>
<sequence>MLTAFLKISLVLFSLSWIYDSKVIAINDGKTYSCSCAVDFSYPDGGQSGLAHCNQNLGEVVNDIRYTCEIDSCYYDGHHYVDMIDCVHNGDSDRRPSNQKCSQYRYMGDVKGFSCTNPGNAHYTCPFKQNSGRMLRCSACTKG</sequence>
<dbReference type="VEuPathDB" id="FungiDB:MELLADRAFT_123760"/>
<dbReference type="Proteomes" id="UP000001072">
    <property type="component" value="Unassembled WGS sequence"/>
</dbReference>
<reference evidence="3" key="1">
    <citation type="journal article" date="2011" name="Proc. Natl. Acad. Sci. U.S.A.">
        <title>Obligate biotrophy features unraveled by the genomic analysis of rust fungi.</title>
        <authorList>
            <person name="Duplessis S."/>
            <person name="Cuomo C.A."/>
            <person name="Lin Y.-C."/>
            <person name="Aerts A."/>
            <person name="Tisserant E."/>
            <person name="Veneault-Fourrey C."/>
            <person name="Joly D.L."/>
            <person name="Hacquard S."/>
            <person name="Amselem J."/>
            <person name="Cantarel B.L."/>
            <person name="Chiu R."/>
            <person name="Coutinho P.M."/>
            <person name="Feau N."/>
            <person name="Field M."/>
            <person name="Frey P."/>
            <person name="Gelhaye E."/>
            <person name="Goldberg J."/>
            <person name="Grabherr M.G."/>
            <person name="Kodira C.D."/>
            <person name="Kohler A."/>
            <person name="Kuees U."/>
            <person name="Lindquist E.A."/>
            <person name="Lucas S.M."/>
            <person name="Mago R."/>
            <person name="Mauceli E."/>
            <person name="Morin E."/>
            <person name="Murat C."/>
            <person name="Pangilinan J.L."/>
            <person name="Park R."/>
            <person name="Pearson M."/>
            <person name="Quesneville H."/>
            <person name="Rouhier N."/>
            <person name="Sakthikumar S."/>
            <person name="Salamov A.A."/>
            <person name="Schmutz J."/>
            <person name="Selles B."/>
            <person name="Shapiro H."/>
            <person name="Tanguay P."/>
            <person name="Tuskan G.A."/>
            <person name="Henrissat B."/>
            <person name="Van de Peer Y."/>
            <person name="Rouze P."/>
            <person name="Ellis J.G."/>
            <person name="Dodds P.N."/>
            <person name="Schein J.E."/>
            <person name="Zhong S."/>
            <person name="Hamelin R.C."/>
            <person name="Grigoriev I.V."/>
            <person name="Szabo L.J."/>
            <person name="Martin F."/>
        </authorList>
    </citation>
    <scope>NUCLEOTIDE SEQUENCE [LARGE SCALE GENOMIC DNA]</scope>
    <source>
        <strain evidence="3">98AG31 / pathotype 3-4-7</strain>
    </source>
</reference>
<evidence type="ECO:0000313" key="2">
    <source>
        <dbReference type="EMBL" id="EGG12033.1"/>
    </source>
</evidence>
<evidence type="ECO:0000256" key="1">
    <source>
        <dbReference type="SAM" id="SignalP"/>
    </source>
</evidence>
<dbReference type="GeneID" id="18926463"/>
<keyword evidence="3" id="KW-1185">Reference proteome</keyword>
<keyword evidence="1" id="KW-0732">Signal</keyword>
<dbReference type="KEGG" id="mlr:MELLADRAFT_123760"/>